<dbReference type="InterPro" id="IPR020904">
    <property type="entry name" value="Sc_DH/Rdtase_CS"/>
</dbReference>
<evidence type="ECO:0000256" key="2">
    <source>
        <dbReference type="ARBA" id="ARBA00023002"/>
    </source>
</evidence>
<dbReference type="Proteomes" id="UP000627292">
    <property type="component" value="Unassembled WGS sequence"/>
</dbReference>
<dbReference type="GO" id="GO:0016491">
    <property type="term" value="F:oxidoreductase activity"/>
    <property type="evidence" value="ECO:0007669"/>
    <property type="project" value="UniProtKB-KW"/>
</dbReference>
<dbReference type="GO" id="GO:0016020">
    <property type="term" value="C:membrane"/>
    <property type="evidence" value="ECO:0007669"/>
    <property type="project" value="TreeGrafter"/>
</dbReference>
<gene>
    <name evidence="5" type="ORF">GCM10011379_35470</name>
</gene>
<dbReference type="SMART" id="SM00822">
    <property type="entry name" value="PKS_KR"/>
    <property type="match status" value="1"/>
</dbReference>
<dbReference type="EMBL" id="BMIB01000003">
    <property type="protein sequence ID" value="GGH73689.1"/>
    <property type="molecule type" value="Genomic_DNA"/>
</dbReference>
<keyword evidence="2" id="KW-0560">Oxidoreductase</keyword>
<dbReference type="InterPro" id="IPR002347">
    <property type="entry name" value="SDR_fam"/>
</dbReference>
<keyword evidence="6" id="KW-1185">Reference proteome</keyword>
<dbReference type="InterPro" id="IPR036291">
    <property type="entry name" value="NAD(P)-bd_dom_sf"/>
</dbReference>
<dbReference type="PRINTS" id="PR00080">
    <property type="entry name" value="SDRFAMILY"/>
</dbReference>
<evidence type="ECO:0000256" key="1">
    <source>
        <dbReference type="ARBA" id="ARBA00006484"/>
    </source>
</evidence>
<evidence type="ECO:0000256" key="3">
    <source>
        <dbReference type="RuleBase" id="RU000363"/>
    </source>
</evidence>
<evidence type="ECO:0000259" key="4">
    <source>
        <dbReference type="SMART" id="SM00822"/>
    </source>
</evidence>
<organism evidence="5 6">
    <name type="scientific">Filimonas zeae</name>
    <dbReference type="NCBI Taxonomy" id="1737353"/>
    <lineage>
        <taxon>Bacteria</taxon>
        <taxon>Pseudomonadati</taxon>
        <taxon>Bacteroidota</taxon>
        <taxon>Chitinophagia</taxon>
        <taxon>Chitinophagales</taxon>
        <taxon>Chitinophagaceae</taxon>
        <taxon>Filimonas</taxon>
    </lineage>
</organism>
<protein>
    <submittedName>
        <fullName evidence="5">Oxidoreductase</fullName>
    </submittedName>
</protein>
<name>A0A917MX54_9BACT</name>
<reference evidence="5" key="2">
    <citation type="submission" date="2020-09" db="EMBL/GenBank/DDBJ databases">
        <authorList>
            <person name="Sun Q."/>
            <person name="Zhou Y."/>
        </authorList>
    </citation>
    <scope>NUCLEOTIDE SEQUENCE</scope>
    <source>
        <strain evidence="5">CGMCC 1.15290</strain>
    </source>
</reference>
<dbReference type="PROSITE" id="PS00061">
    <property type="entry name" value="ADH_SHORT"/>
    <property type="match status" value="1"/>
</dbReference>
<evidence type="ECO:0000313" key="6">
    <source>
        <dbReference type="Proteomes" id="UP000627292"/>
    </source>
</evidence>
<dbReference type="AlphaFoldDB" id="A0A917MX54"/>
<dbReference type="SUPFAM" id="SSF51735">
    <property type="entry name" value="NAD(P)-binding Rossmann-fold domains"/>
    <property type="match status" value="1"/>
</dbReference>
<proteinExistence type="inferred from homology"/>
<dbReference type="InterPro" id="IPR057326">
    <property type="entry name" value="KR_dom"/>
</dbReference>
<accession>A0A917MX54</accession>
<dbReference type="PANTHER" id="PTHR44196:SF1">
    <property type="entry name" value="DEHYDROGENASE_REDUCTASE SDR FAMILY MEMBER 7B"/>
    <property type="match status" value="1"/>
</dbReference>
<dbReference type="PRINTS" id="PR00081">
    <property type="entry name" value="GDHRDH"/>
</dbReference>
<dbReference type="PANTHER" id="PTHR44196">
    <property type="entry name" value="DEHYDROGENASE/REDUCTASE SDR FAMILY MEMBER 7B"/>
    <property type="match status" value="1"/>
</dbReference>
<dbReference type="Gene3D" id="3.40.50.720">
    <property type="entry name" value="NAD(P)-binding Rossmann-like Domain"/>
    <property type="match status" value="1"/>
</dbReference>
<evidence type="ECO:0000313" key="5">
    <source>
        <dbReference type="EMBL" id="GGH73689.1"/>
    </source>
</evidence>
<comment type="similarity">
    <text evidence="1 3">Belongs to the short-chain dehydrogenases/reductases (SDR) family.</text>
</comment>
<reference evidence="5" key="1">
    <citation type="journal article" date="2014" name="Int. J. Syst. Evol. Microbiol.">
        <title>Complete genome sequence of Corynebacterium casei LMG S-19264T (=DSM 44701T), isolated from a smear-ripened cheese.</title>
        <authorList>
            <consortium name="US DOE Joint Genome Institute (JGI-PGF)"/>
            <person name="Walter F."/>
            <person name="Albersmeier A."/>
            <person name="Kalinowski J."/>
            <person name="Ruckert C."/>
        </authorList>
    </citation>
    <scope>NUCLEOTIDE SEQUENCE</scope>
    <source>
        <strain evidence="5">CGMCC 1.15290</strain>
    </source>
</reference>
<dbReference type="RefSeq" id="WP_188954689.1">
    <property type="nucleotide sequence ID" value="NZ_BMIB01000003.1"/>
</dbReference>
<feature type="domain" description="Ketoreductase" evidence="4">
    <location>
        <begin position="6"/>
        <end position="183"/>
    </location>
</feature>
<dbReference type="Pfam" id="PF00106">
    <property type="entry name" value="adh_short"/>
    <property type="match status" value="1"/>
</dbReference>
<comment type="caution">
    <text evidence="5">The sequence shown here is derived from an EMBL/GenBank/DDBJ whole genome shotgun (WGS) entry which is preliminary data.</text>
</comment>
<sequence>MKTTNNTVLITGGSMGIGFEIAQQLSEKGNHVIITGRDKNRLEAAAAKLNNVTAIAYDVTDAAQTTQLATRLADEFPQLNILINNAGYASSYETSVADATGVAEKAALEMNTNYLSLVRLTEQLLPQLRKQEAAAVVNVTSIVAIAPGMRTPTYSASKAAVHAYTRLLRLSLKDSTVKVFELMPPLVATEFSKEIGGLENGIPAAQVAGDLVNALENNKWEIHVGATAQIFALDRQSPEQALHALNGVA</sequence>